<dbReference type="Pfam" id="PF00249">
    <property type="entry name" value="Myb_DNA-binding"/>
    <property type="match status" value="1"/>
</dbReference>
<keyword evidence="5" id="KW-0804">Transcription</keyword>
<dbReference type="PROSITE" id="PS51294">
    <property type="entry name" value="HTH_MYB"/>
    <property type="match status" value="1"/>
</dbReference>
<dbReference type="SUPFAM" id="SSF46689">
    <property type="entry name" value="Homeodomain-like"/>
    <property type="match status" value="1"/>
</dbReference>
<evidence type="ECO:0000256" key="3">
    <source>
        <dbReference type="ARBA" id="ARBA00023015"/>
    </source>
</evidence>
<evidence type="ECO:0000256" key="4">
    <source>
        <dbReference type="ARBA" id="ARBA00023125"/>
    </source>
</evidence>
<dbReference type="InterPro" id="IPR017930">
    <property type="entry name" value="Myb_dom"/>
</dbReference>
<feature type="domain" description="HTH myb-type" evidence="8">
    <location>
        <begin position="46"/>
        <end position="107"/>
    </location>
</feature>
<keyword evidence="10" id="KW-1185">Reference proteome</keyword>
<evidence type="ECO:0000313" key="9">
    <source>
        <dbReference type="EMBL" id="KAL3752080.1"/>
    </source>
</evidence>
<dbReference type="InterPro" id="IPR001005">
    <property type="entry name" value="SANT/Myb"/>
</dbReference>
<sequence>MPSQPIDFLSQIVNIIFGGNWTSFPQKADLERCGKSYGLRWPNQFKPDVKLGEFSHEEDTIICSLYVTIGSSFGASNFRWALIASQLPGRTNKDVRKYWNTKLKKKLLGTTPQFNQRKVPPPFPDSYSNSPLSLSCQMLPPLSLDSSSQYSTCSLNKQFTSHELASLPQ</sequence>
<evidence type="ECO:0000256" key="2">
    <source>
        <dbReference type="ARBA" id="ARBA00022737"/>
    </source>
</evidence>
<dbReference type="Proteomes" id="UP001634007">
    <property type="component" value="Unassembled WGS sequence"/>
</dbReference>
<dbReference type="AlphaFoldDB" id="A0ABD3LK00"/>
<evidence type="ECO:0000256" key="6">
    <source>
        <dbReference type="ARBA" id="ARBA00023242"/>
    </source>
</evidence>
<dbReference type="PANTHER" id="PTHR48000">
    <property type="entry name" value="OS09G0431300 PROTEIN"/>
    <property type="match status" value="1"/>
</dbReference>
<dbReference type="EMBL" id="JBJKBG010000002">
    <property type="protein sequence ID" value="KAL3752080.1"/>
    <property type="molecule type" value="Genomic_DNA"/>
</dbReference>
<protein>
    <submittedName>
        <fullName evidence="9">Uncharacterized protein</fullName>
    </submittedName>
</protein>
<gene>
    <name evidence="9" type="ORF">ACJRO7_012837</name>
</gene>
<accession>A0ABD3LK00</accession>
<dbReference type="InterPro" id="IPR009057">
    <property type="entry name" value="Homeodomain-like_sf"/>
</dbReference>
<dbReference type="PROSITE" id="PS50090">
    <property type="entry name" value="MYB_LIKE"/>
    <property type="match status" value="1"/>
</dbReference>
<reference evidence="9 10" key="1">
    <citation type="submission" date="2024-11" db="EMBL/GenBank/DDBJ databases">
        <title>Chromosome-level genome assembly of Eucalyptus globulus Labill. provides insights into its genome evolution.</title>
        <authorList>
            <person name="Li X."/>
        </authorList>
    </citation>
    <scope>NUCLEOTIDE SEQUENCE [LARGE SCALE GENOMIC DNA]</scope>
    <source>
        <strain evidence="9">CL2024</strain>
        <tissue evidence="9">Fresh tender leaves</tissue>
    </source>
</reference>
<evidence type="ECO:0000256" key="5">
    <source>
        <dbReference type="ARBA" id="ARBA00023163"/>
    </source>
</evidence>
<keyword evidence="2" id="KW-0677">Repeat</keyword>
<proteinExistence type="predicted"/>
<dbReference type="CDD" id="cd00167">
    <property type="entry name" value="SANT"/>
    <property type="match status" value="1"/>
</dbReference>
<dbReference type="PANTHER" id="PTHR48000:SF67">
    <property type="entry name" value="MYB-LIKE DNA-BINDING DOMAIN CONTAINING PROTEIN, EXPRESSED"/>
    <property type="match status" value="1"/>
</dbReference>
<feature type="domain" description="Myb-like" evidence="7">
    <location>
        <begin position="46"/>
        <end position="103"/>
    </location>
</feature>
<dbReference type="GO" id="GO:0003677">
    <property type="term" value="F:DNA binding"/>
    <property type="evidence" value="ECO:0007669"/>
    <property type="project" value="UniProtKB-KW"/>
</dbReference>
<name>A0ABD3LK00_EUCGL</name>
<evidence type="ECO:0000259" key="7">
    <source>
        <dbReference type="PROSITE" id="PS50090"/>
    </source>
</evidence>
<dbReference type="SMART" id="SM00717">
    <property type="entry name" value="SANT"/>
    <property type="match status" value="1"/>
</dbReference>
<keyword evidence="4" id="KW-0238">DNA-binding</keyword>
<evidence type="ECO:0000313" key="10">
    <source>
        <dbReference type="Proteomes" id="UP001634007"/>
    </source>
</evidence>
<dbReference type="GO" id="GO:0005634">
    <property type="term" value="C:nucleus"/>
    <property type="evidence" value="ECO:0007669"/>
    <property type="project" value="UniProtKB-SubCell"/>
</dbReference>
<evidence type="ECO:0000256" key="1">
    <source>
        <dbReference type="ARBA" id="ARBA00004123"/>
    </source>
</evidence>
<keyword evidence="6" id="KW-0539">Nucleus</keyword>
<dbReference type="Gene3D" id="1.10.10.60">
    <property type="entry name" value="Homeodomain-like"/>
    <property type="match status" value="1"/>
</dbReference>
<comment type="caution">
    <text evidence="9">The sequence shown here is derived from an EMBL/GenBank/DDBJ whole genome shotgun (WGS) entry which is preliminary data.</text>
</comment>
<organism evidence="9 10">
    <name type="scientific">Eucalyptus globulus</name>
    <name type="common">Tasmanian blue gum</name>
    <dbReference type="NCBI Taxonomy" id="34317"/>
    <lineage>
        <taxon>Eukaryota</taxon>
        <taxon>Viridiplantae</taxon>
        <taxon>Streptophyta</taxon>
        <taxon>Embryophyta</taxon>
        <taxon>Tracheophyta</taxon>
        <taxon>Spermatophyta</taxon>
        <taxon>Magnoliopsida</taxon>
        <taxon>eudicotyledons</taxon>
        <taxon>Gunneridae</taxon>
        <taxon>Pentapetalae</taxon>
        <taxon>rosids</taxon>
        <taxon>malvids</taxon>
        <taxon>Myrtales</taxon>
        <taxon>Myrtaceae</taxon>
        <taxon>Myrtoideae</taxon>
        <taxon>Eucalypteae</taxon>
        <taxon>Eucalyptus</taxon>
    </lineage>
</organism>
<evidence type="ECO:0000259" key="8">
    <source>
        <dbReference type="PROSITE" id="PS51294"/>
    </source>
</evidence>
<comment type="subcellular location">
    <subcellularLocation>
        <location evidence="1">Nucleus</location>
    </subcellularLocation>
</comment>
<keyword evidence="3" id="KW-0805">Transcription regulation</keyword>